<organism evidence="2 3">
    <name type="scientific">Ralstonia pickettii OR214</name>
    <dbReference type="NCBI Taxonomy" id="1264675"/>
    <lineage>
        <taxon>Bacteria</taxon>
        <taxon>Pseudomonadati</taxon>
        <taxon>Pseudomonadota</taxon>
        <taxon>Betaproteobacteria</taxon>
        <taxon>Burkholderiales</taxon>
        <taxon>Burkholderiaceae</taxon>
        <taxon>Ralstonia</taxon>
    </lineage>
</organism>
<evidence type="ECO:0000313" key="2">
    <source>
        <dbReference type="EMBL" id="ENZ79593.1"/>
    </source>
</evidence>
<dbReference type="EMBL" id="APMQ01000001">
    <property type="protein sequence ID" value="ENZ79593.1"/>
    <property type="molecule type" value="Genomic_DNA"/>
</dbReference>
<evidence type="ECO:0000256" key="1">
    <source>
        <dbReference type="SAM" id="MobiDB-lite"/>
    </source>
</evidence>
<gene>
    <name evidence="2" type="ORF">OR214_00009</name>
</gene>
<feature type="region of interest" description="Disordered" evidence="1">
    <location>
        <begin position="1"/>
        <end position="22"/>
    </location>
</feature>
<evidence type="ECO:0000313" key="3">
    <source>
        <dbReference type="Proteomes" id="UP000013280"/>
    </source>
</evidence>
<dbReference type="Proteomes" id="UP000013280">
    <property type="component" value="Unassembled WGS sequence"/>
</dbReference>
<name>R0E1S9_RALPI</name>
<accession>R0E1S9</accession>
<proteinExistence type="predicted"/>
<dbReference type="PATRIC" id="fig|1264675.3.peg.8"/>
<comment type="caution">
    <text evidence="2">The sequence shown here is derived from an EMBL/GenBank/DDBJ whole genome shotgun (WGS) entry which is preliminary data.</text>
</comment>
<reference evidence="2 3" key="1">
    <citation type="journal article" date="2013" name="Genome Announc.">
        <title>Draft Genome Sequence for Ralstonia sp. Strain OR214, a Bacterium with Potential for Bioremediation.</title>
        <authorList>
            <person name="Utturkar S.M."/>
            <person name="Bollmann A."/>
            <person name="Brzoska R.M."/>
            <person name="Klingeman D.M."/>
            <person name="Epstein S.E."/>
            <person name="Palumbo A.V."/>
            <person name="Brown S.D."/>
        </authorList>
    </citation>
    <scope>NUCLEOTIDE SEQUENCE [LARGE SCALE GENOMIC DNA]</scope>
    <source>
        <strain evidence="2 3">OR214</strain>
    </source>
</reference>
<dbReference type="AlphaFoldDB" id="R0E1S9"/>
<protein>
    <submittedName>
        <fullName evidence="2">Uncharacterized protein</fullName>
    </submittedName>
</protein>
<dbReference type="RefSeq" id="WP_004625984.1">
    <property type="nucleotide sequence ID" value="NZ_APMQ01000001.1"/>
</dbReference>
<sequence length="70" mass="7553">MQVHQASRAMVPRAGVVPTHRGRAERDRLPVADLSCWFPGLGFNPDRTVHTDAISCARVAGALFGLFGHA</sequence>